<dbReference type="RefSeq" id="WP_161870671.1">
    <property type="nucleotide sequence ID" value="NZ_JAQFAM010000016.1"/>
</dbReference>
<reference evidence="2" key="2">
    <citation type="submission" date="2024-02" db="EMBL/GenBank/DDBJ databases">
        <title>The Genome Sequence of Enterococcus diestrammenae JM9A.</title>
        <authorList>
            <person name="Earl A."/>
            <person name="Manson A."/>
            <person name="Gilmore M."/>
            <person name="Sanders J."/>
            <person name="Shea T."/>
            <person name="Howe W."/>
            <person name="Livny J."/>
            <person name="Cuomo C."/>
            <person name="Neafsey D."/>
            <person name="Birren B."/>
        </authorList>
    </citation>
    <scope>NUCLEOTIDE SEQUENCE</scope>
    <source>
        <strain evidence="2">JM9A</strain>
    </source>
</reference>
<evidence type="ECO:0008006" key="4">
    <source>
        <dbReference type="Google" id="ProtNLM"/>
    </source>
</evidence>
<keyword evidence="1" id="KW-0472">Membrane</keyword>
<feature type="transmembrane region" description="Helical" evidence="1">
    <location>
        <begin position="12"/>
        <end position="35"/>
    </location>
</feature>
<reference evidence="2" key="1">
    <citation type="submission" date="2016-06" db="EMBL/GenBank/DDBJ databases">
        <authorList>
            <person name="Van Tyne D."/>
        </authorList>
    </citation>
    <scope>NUCLEOTIDE SEQUENCE</scope>
    <source>
        <strain evidence="2">JM9A</strain>
    </source>
</reference>
<dbReference type="EMBL" id="MAEI02000001">
    <property type="protein sequence ID" value="MEO1781054.1"/>
    <property type="molecule type" value="Genomic_DNA"/>
</dbReference>
<organism evidence="2 3">
    <name type="scientific">Enterococcus diestrammenae</name>
    <dbReference type="NCBI Taxonomy" id="1155073"/>
    <lineage>
        <taxon>Bacteria</taxon>
        <taxon>Bacillati</taxon>
        <taxon>Bacillota</taxon>
        <taxon>Bacilli</taxon>
        <taxon>Lactobacillales</taxon>
        <taxon>Enterococcaceae</taxon>
        <taxon>Enterococcus</taxon>
    </lineage>
</organism>
<gene>
    <name evidence="2" type="ORF">BAU18_000633</name>
</gene>
<keyword evidence="3" id="KW-1185">Reference proteome</keyword>
<evidence type="ECO:0000313" key="3">
    <source>
        <dbReference type="Proteomes" id="UP001429357"/>
    </source>
</evidence>
<proteinExistence type="predicted"/>
<feature type="transmembrane region" description="Helical" evidence="1">
    <location>
        <begin position="83"/>
        <end position="103"/>
    </location>
</feature>
<keyword evidence="1" id="KW-1133">Transmembrane helix</keyword>
<feature type="transmembrane region" description="Helical" evidence="1">
    <location>
        <begin position="47"/>
        <end position="71"/>
    </location>
</feature>
<dbReference type="Proteomes" id="UP001429357">
    <property type="component" value="Unassembled WGS sequence"/>
</dbReference>
<comment type="caution">
    <text evidence="2">The sequence shown here is derived from an EMBL/GenBank/DDBJ whole genome shotgun (WGS) entry which is preliminary data.</text>
</comment>
<accession>A0ABV0F190</accession>
<sequence>MFRKPKKVPPKMLLTAMFGSLMTAFILSVLGASILNLLGARYATHGSLIGFMFLVILLGVFFTPVTGFLEYHLARSKVVKDQVLYVLLDSSLNVLLMFLVAGFTQRVTITLPAAFGTALVFSIWELFLTEKLPLAKSSHDHDRH</sequence>
<feature type="transmembrane region" description="Helical" evidence="1">
    <location>
        <begin position="109"/>
        <end position="128"/>
    </location>
</feature>
<protein>
    <recommendedName>
        <fullName evidence="4">Integral membrane protein</fullName>
    </recommendedName>
</protein>
<keyword evidence="1" id="KW-0812">Transmembrane</keyword>
<evidence type="ECO:0000256" key="1">
    <source>
        <dbReference type="SAM" id="Phobius"/>
    </source>
</evidence>
<name>A0ABV0F190_9ENTE</name>
<evidence type="ECO:0000313" key="2">
    <source>
        <dbReference type="EMBL" id="MEO1781054.1"/>
    </source>
</evidence>